<proteinExistence type="inferred from homology"/>
<keyword evidence="3" id="KW-0547">Nucleotide-binding</keyword>
<evidence type="ECO:0000256" key="1">
    <source>
        <dbReference type="ARBA" id="ARBA00009919"/>
    </source>
</evidence>
<evidence type="ECO:0000256" key="10">
    <source>
        <dbReference type="ARBA" id="ARBA00075110"/>
    </source>
</evidence>
<keyword evidence="4" id="KW-0067">ATP-binding</keyword>
<evidence type="ECO:0000256" key="4">
    <source>
        <dbReference type="ARBA" id="ARBA00022840"/>
    </source>
</evidence>
<evidence type="ECO:0000256" key="5">
    <source>
        <dbReference type="ARBA" id="ARBA00052218"/>
    </source>
</evidence>
<evidence type="ECO:0000256" key="6">
    <source>
        <dbReference type="ARBA" id="ARBA00055169"/>
    </source>
</evidence>
<evidence type="ECO:0000256" key="8">
    <source>
        <dbReference type="ARBA" id="ARBA00066884"/>
    </source>
</evidence>
<dbReference type="Gene3D" id="3.40.50.720">
    <property type="entry name" value="NAD(P)-binding Rossmann-like Domain"/>
    <property type="match status" value="1"/>
</dbReference>
<reference evidence="14 15" key="1">
    <citation type="submission" date="2018-11" db="EMBL/GenBank/DDBJ databases">
        <title>Novel bacteria species description.</title>
        <authorList>
            <person name="Han J.-H."/>
        </authorList>
    </citation>
    <scope>NUCLEOTIDE SEQUENCE [LARGE SCALE GENOMIC DNA]</scope>
    <source>
        <strain evidence="14 15">KCTC23259</strain>
    </source>
</reference>
<dbReference type="PANTHER" id="PTHR10953:SF102">
    <property type="entry name" value="ADENYLYLTRANSFERASE AND SULFURTRANSFERASE MOCS3"/>
    <property type="match status" value="1"/>
</dbReference>
<dbReference type="EMBL" id="RJUF01000052">
    <property type="protein sequence ID" value="MCP9764021.1"/>
    <property type="molecule type" value="Genomic_DNA"/>
</dbReference>
<dbReference type="GO" id="GO:0005524">
    <property type="term" value="F:ATP binding"/>
    <property type="evidence" value="ECO:0007669"/>
    <property type="project" value="UniProtKB-KW"/>
</dbReference>
<dbReference type="RefSeq" id="WP_255037783.1">
    <property type="nucleotide sequence ID" value="NZ_RJUF01000052.1"/>
</dbReference>
<feature type="domain" description="Rhodanese" evidence="13">
    <location>
        <begin position="274"/>
        <end position="347"/>
    </location>
</feature>
<dbReference type="GO" id="GO:0004792">
    <property type="term" value="F:thiosulfate-cyanide sulfurtransferase activity"/>
    <property type="evidence" value="ECO:0007669"/>
    <property type="project" value="TreeGrafter"/>
</dbReference>
<evidence type="ECO:0000256" key="2">
    <source>
        <dbReference type="ARBA" id="ARBA00022679"/>
    </source>
</evidence>
<protein>
    <recommendedName>
        <fullName evidence="9">Molybdopterin-synthase adenylyltransferase</fullName>
        <ecNumber evidence="8">2.7.7.80</ecNumber>
    </recommendedName>
    <alternativeName>
        <fullName evidence="12">MoaD protein adenylase</fullName>
    </alternativeName>
    <alternativeName>
        <fullName evidence="10">Molybdopterin-converting factor subunit 1 adenylase</fullName>
    </alternativeName>
    <alternativeName>
        <fullName evidence="11">Sulfur carrier protein MoaD adenylyltransferase</fullName>
    </alternativeName>
</protein>
<dbReference type="InterPro" id="IPR000594">
    <property type="entry name" value="ThiF_NAD_FAD-bd"/>
</dbReference>
<dbReference type="Proteomes" id="UP001204144">
    <property type="component" value="Unassembled WGS sequence"/>
</dbReference>
<keyword evidence="14" id="KW-0548">Nucleotidyltransferase</keyword>
<dbReference type="PROSITE" id="PS50206">
    <property type="entry name" value="RHODANESE_3"/>
    <property type="match status" value="1"/>
</dbReference>
<dbReference type="Pfam" id="PF00581">
    <property type="entry name" value="Rhodanese"/>
    <property type="match status" value="1"/>
</dbReference>
<organism evidence="14 15">
    <name type="scientific">Lacihabitans soyangensis</name>
    <dbReference type="NCBI Taxonomy" id="869394"/>
    <lineage>
        <taxon>Bacteria</taxon>
        <taxon>Pseudomonadati</taxon>
        <taxon>Bacteroidota</taxon>
        <taxon>Cytophagia</taxon>
        <taxon>Cytophagales</taxon>
        <taxon>Leadbetterellaceae</taxon>
        <taxon>Lacihabitans</taxon>
    </lineage>
</organism>
<dbReference type="GO" id="GO:0061605">
    <property type="term" value="F:molybdopterin-synthase adenylyltransferase activity"/>
    <property type="evidence" value="ECO:0007669"/>
    <property type="project" value="UniProtKB-EC"/>
</dbReference>
<evidence type="ECO:0000313" key="14">
    <source>
        <dbReference type="EMBL" id="MCP9764021.1"/>
    </source>
</evidence>
<gene>
    <name evidence="14" type="primary">moeB</name>
    <name evidence="14" type="ORF">EGI31_13780</name>
</gene>
<dbReference type="GO" id="GO:0008641">
    <property type="term" value="F:ubiquitin-like modifier activating enzyme activity"/>
    <property type="evidence" value="ECO:0007669"/>
    <property type="project" value="InterPro"/>
</dbReference>
<dbReference type="InterPro" id="IPR045886">
    <property type="entry name" value="ThiF/MoeB/HesA"/>
</dbReference>
<accession>A0AAE3H4P3</accession>
<evidence type="ECO:0000256" key="12">
    <source>
        <dbReference type="ARBA" id="ARBA00078531"/>
    </source>
</evidence>
<comment type="caution">
    <text evidence="14">The sequence shown here is derived from an EMBL/GenBank/DDBJ whole genome shotgun (WGS) entry which is preliminary data.</text>
</comment>
<dbReference type="NCBIfam" id="NF004281">
    <property type="entry name" value="PRK05690.1"/>
    <property type="match status" value="1"/>
</dbReference>
<evidence type="ECO:0000259" key="13">
    <source>
        <dbReference type="PROSITE" id="PS50206"/>
    </source>
</evidence>
<comment type="function">
    <text evidence="6">Catalyzes the adenylation by ATP of the carboxyl group of the C-terminal glycine of sulfur carrier protein MoaD.</text>
</comment>
<dbReference type="InterPro" id="IPR001763">
    <property type="entry name" value="Rhodanese-like_dom"/>
</dbReference>
<dbReference type="SUPFAM" id="SSF69572">
    <property type="entry name" value="Activating enzymes of the ubiquitin-like proteins"/>
    <property type="match status" value="1"/>
</dbReference>
<sequence>MTQEYYSRYARQTILPQMGLEGQQRLSQAKVLIIGCGGLGGPVLSYLAAAGVGTIGLIEFDTVSLSNLHRQIIFETKDIDQQKIEVAKHRIQSLNPNVTVLSYNTQLTSKNALEIFLEFDLIVDGSDNFPTRYLVNDACEILNKPFVYGAIHQFEGQVSVFNYKGSCTYRDLYNTPPNPETAPNCAIGGVLGPIAGVIGSLQAVEALKIICDIESPLFNEILVVEFQSMTFRKFKLTKNTERPKISALIDYEAFCASKTKESFALTKDEFNALAKENIYLIDIREPYEHEEFNIGGENIPMDELEKEDIRANVTTILYCASGIRSKTLATKLRKSLPTADIRYLDCSLKEFI</sequence>
<evidence type="ECO:0000256" key="9">
    <source>
        <dbReference type="ARBA" id="ARBA00073635"/>
    </source>
</evidence>
<comment type="similarity">
    <text evidence="1">Belongs to the HesA/MoeB/ThiF family.</text>
</comment>
<keyword evidence="2" id="KW-0808">Transferase</keyword>
<dbReference type="CDD" id="cd00757">
    <property type="entry name" value="ThiF_MoeB_HesA_family"/>
    <property type="match status" value="1"/>
</dbReference>
<dbReference type="GO" id="GO:0005829">
    <property type="term" value="C:cytosol"/>
    <property type="evidence" value="ECO:0007669"/>
    <property type="project" value="TreeGrafter"/>
</dbReference>
<dbReference type="Gene3D" id="3.40.250.10">
    <property type="entry name" value="Rhodanese-like domain"/>
    <property type="match status" value="1"/>
</dbReference>
<comment type="catalytic activity">
    <reaction evidence="5">
        <text>[molybdopterin-synthase sulfur-carrier protein]-C-terminal Gly-Gly + ATP + H(+) = [molybdopterin-synthase sulfur-carrier protein]-C-terminal Gly-Gly-AMP + diphosphate</text>
        <dbReference type="Rhea" id="RHEA:43616"/>
        <dbReference type="Rhea" id="RHEA-COMP:12159"/>
        <dbReference type="Rhea" id="RHEA-COMP:12202"/>
        <dbReference type="ChEBI" id="CHEBI:15378"/>
        <dbReference type="ChEBI" id="CHEBI:30616"/>
        <dbReference type="ChEBI" id="CHEBI:33019"/>
        <dbReference type="ChEBI" id="CHEBI:90618"/>
        <dbReference type="ChEBI" id="CHEBI:90778"/>
        <dbReference type="EC" id="2.7.7.80"/>
    </reaction>
</comment>
<evidence type="ECO:0000256" key="11">
    <source>
        <dbReference type="ARBA" id="ARBA00075328"/>
    </source>
</evidence>
<dbReference type="Pfam" id="PF00899">
    <property type="entry name" value="ThiF"/>
    <property type="match status" value="1"/>
</dbReference>
<dbReference type="InterPro" id="IPR035985">
    <property type="entry name" value="Ubiquitin-activating_enz"/>
</dbReference>
<name>A0AAE3H4P3_9BACT</name>
<dbReference type="AlphaFoldDB" id="A0AAE3H4P3"/>
<evidence type="ECO:0000313" key="15">
    <source>
        <dbReference type="Proteomes" id="UP001204144"/>
    </source>
</evidence>
<evidence type="ECO:0000256" key="3">
    <source>
        <dbReference type="ARBA" id="ARBA00022741"/>
    </source>
</evidence>
<dbReference type="PANTHER" id="PTHR10953">
    <property type="entry name" value="UBIQUITIN-ACTIVATING ENZYME E1"/>
    <property type="match status" value="1"/>
</dbReference>
<evidence type="ECO:0000256" key="7">
    <source>
        <dbReference type="ARBA" id="ARBA00063809"/>
    </source>
</evidence>
<dbReference type="InterPro" id="IPR036873">
    <property type="entry name" value="Rhodanese-like_dom_sf"/>
</dbReference>
<dbReference type="EC" id="2.7.7.80" evidence="8"/>
<dbReference type="GO" id="GO:0008146">
    <property type="term" value="F:sulfotransferase activity"/>
    <property type="evidence" value="ECO:0007669"/>
    <property type="project" value="TreeGrafter"/>
</dbReference>
<dbReference type="FunFam" id="3.40.50.720:FF:000033">
    <property type="entry name" value="Adenylyltransferase and sulfurtransferase MOCS3"/>
    <property type="match status" value="1"/>
</dbReference>
<keyword evidence="15" id="KW-1185">Reference proteome</keyword>
<dbReference type="CDD" id="cd00158">
    <property type="entry name" value="RHOD"/>
    <property type="match status" value="1"/>
</dbReference>
<comment type="subunit">
    <text evidence="7">Homodimer. Forms a stable heterotetrameric complex of 2 MoeB and 2 MoaD during adenylation of MoaD.</text>
</comment>